<keyword evidence="1" id="KW-0732">Signal</keyword>
<feature type="chain" id="PRO_5040719126" evidence="1">
    <location>
        <begin position="24"/>
        <end position="128"/>
    </location>
</feature>
<proteinExistence type="predicted"/>
<evidence type="ECO:0000256" key="1">
    <source>
        <dbReference type="SAM" id="SignalP"/>
    </source>
</evidence>
<reference evidence="2" key="1">
    <citation type="submission" date="2023-01" db="EMBL/GenBank/DDBJ databases">
        <authorList>
            <person name="Van Ghelder C."/>
            <person name="Rancurel C."/>
        </authorList>
    </citation>
    <scope>NUCLEOTIDE SEQUENCE</scope>
    <source>
        <strain evidence="2">CNCM I-4278</strain>
    </source>
</reference>
<evidence type="ECO:0000313" key="2">
    <source>
        <dbReference type="EMBL" id="CAI6334046.1"/>
    </source>
</evidence>
<dbReference type="Proteomes" id="UP001152607">
    <property type="component" value="Unassembled WGS sequence"/>
</dbReference>
<name>A0A9W4UFP9_9PLEO</name>
<dbReference type="OrthoDB" id="265761at2759"/>
<dbReference type="EMBL" id="CAOQHR010000004">
    <property type="protein sequence ID" value="CAI6334046.1"/>
    <property type="molecule type" value="Genomic_DNA"/>
</dbReference>
<organism evidence="2 3">
    <name type="scientific">Periconia digitata</name>
    <dbReference type="NCBI Taxonomy" id="1303443"/>
    <lineage>
        <taxon>Eukaryota</taxon>
        <taxon>Fungi</taxon>
        <taxon>Dikarya</taxon>
        <taxon>Ascomycota</taxon>
        <taxon>Pezizomycotina</taxon>
        <taxon>Dothideomycetes</taxon>
        <taxon>Pleosporomycetidae</taxon>
        <taxon>Pleosporales</taxon>
        <taxon>Massarineae</taxon>
        <taxon>Periconiaceae</taxon>
        <taxon>Periconia</taxon>
    </lineage>
</organism>
<gene>
    <name evidence="2" type="ORF">PDIGIT_LOCUS7100</name>
</gene>
<feature type="signal peptide" evidence="1">
    <location>
        <begin position="1"/>
        <end position="23"/>
    </location>
</feature>
<keyword evidence="3" id="KW-1185">Reference proteome</keyword>
<accession>A0A9W4UFP9</accession>
<protein>
    <submittedName>
        <fullName evidence="2">Uncharacterized protein</fullName>
    </submittedName>
</protein>
<evidence type="ECO:0000313" key="3">
    <source>
        <dbReference type="Proteomes" id="UP001152607"/>
    </source>
</evidence>
<dbReference type="AlphaFoldDB" id="A0A9W4UFP9"/>
<sequence>MLQQPHSLRFSFVFLAAITSVFAAAVAILNTTDMAPAVSTMAASLQSTFARWLKAVVGLAQQPGAIWKLLAILFALGNLKNGTFVWHVRSKSIEYAGLIHVPSCVPHVTPSLALAVIHDGPKLQGTHV</sequence>
<comment type="caution">
    <text evidence="2">The sequence shown here is derived from an EMBL/GenBank/DDBJ whole genome shotgun (WGS) entry which is preliminary data.</text>
</comment>